<reference evidence="3 4" key="1">
    <citation type="submission" date="2021-04" db="EMBL/GenBank/DDBJ databases">
        <title>novel species isolated from subtropical streams in China.</title>
        <authorList>
            <person name="Lu H."/>
        </authorList>
    </citation>
    <scope>NUCLEOTIDE SEQUENCE [LARGE SCALE GENOMIC DNA]</scope>
    <source>
        <strain evidence="3 4">BYS107W</strain>
    </source>
</reference>
<dbReference type="InterPro" id="IPR023393">
    <property type="entry name" value="START-like_dom_sf"/>
</dbReference>
<evidence type="ECO:0000259" key="2">
    <source>
        <dbReference type="Pfam" id="PF08327"/>
    </source>
</evidence>
<sequence>MSANPKPPTQLTQPKANEIYLVRVYDAPVEMVWDAWVDPAQAAQWWGPRGFSLTTHSKDLRVGGTWRYTMHGPDGTDYPNIATYHEIEKHKKLVYDHGATEISPPLFRVTVLFTTIGKKTQMEMTMALASAEAAIQTRQFIKQAGGEATWDRFAEYLAEQIEHKERFIINRSFAAPVELMYQMWTQPEHFAQWLPPTGFTMSFIRADIRVGASSFYKMTNGSQENNVTMYGRATYLEMNKPNRLVYTQQFCDADENISRHPMAPTWPETMLSTVEFTEEAANQTRVTVTWEPYGAVTAEELQAFMKERGGMTMGWTGSFDKLEMQLNAQLETQ</sequence>
<name>A0A941DK02_9BURK</name>
<proteinExistence type="inferred from homology"/>
<dbReference type="EMBL" id="JAGSPM010000008">
    <property type="protein sequence ID" value="MBR7747597.1"/>
    <property type="molecule type" value="Genomic_DNA"/>
</dbReference>
<dbReference type="InterPro" id="IPR013538">
    <property type="entry name" value="ASHA1/2-like_C"/>
</dbReference>
<dbReference type="Proteomes" id="UP000680158">
    <property type="component" value="Unassembled WGS sequence"/>
</dbReference>
<dbReference type="RefSeq" id="WP_212684987.1">
    <property type="nucleotide sequence ID" value="NZ_JAGSPM010000008.1"/>
</dbReference>
<dbReference type="CDD" id="cd08894">
    <property type="entry name" value="SRPBCC_CalC_Aha1-like_1"/>
    <property type="match status" value="1"/>
</dbReference>
<dbReference type="Gene3D" id="3.30.530.20">
    <property type="match status" value="2"/>
</dbReference>
<dbReference type="Pfam" id="PF08327">
    <property type="entry name" value="AHSA1"/>
    <property type="match status" value="2"/>
</dbReference>
<dbReference type="CDD" id="cd07814">
    <property type="entry name" value="SRPBCC_CalC_Aha1-like"/>
    <property type="match status" value="1"/>
</dbReference>
<gene>
    <name evidence="3" type="ORF">KDM92_13490</name>
</gene>
<comment type="similarity">
    <text evidence="1">Belongs to the AHA1 family.</text>
</comment>
<evidence type="ECO:0000256" key="1">
    <source>
        <dbReference type="ARBA" id="ARBA00006817"/>
    </source>
</evidence>
<organism evidence="3 4">
    <name type="scientific">Undibacterium baiyunense</name>
    <dbReference type="NCBI Taxonomy" id="2828731"/>
    <lineage>
        <taxon>Bacteria</taxon>
        <taxon>Pseudomonadati</taxon>
        <taxon>Pseudomonadota</taxon>
        <taxon>Betaproteobacteria</taxon>
        <taxon>Burkholderiales</taxon>
        <taxon>Oxalobacteraceae</taxon>
        <taxon>Undibacterium</taxon>
    </lineage>
</organism>
<evidence type="ECO:0000313" key="4">
    <source>
        <dbReference type="Proteomes" id="UP000680158"/>
    </source>
</evidence>
<dbReference type="AlphaFoldDB" id="A0A941DK02"/>
<dbReference type="PANTHER" id="PTHR36929">
    <property type="entry name" value="ATTACHMENT SUBUNIT, PUTATIVE-RELATED"/>
    <property type="match status" value="1"/>
</dbReference>
<keyword evidence="4" id="KW-1185">Reference proteome</keyword>
<feature type="domain" description="Activator of Hsp90 ATPase homologue 1/2-like C-terminal" evidence="2">
    <location>
        <begin position="175"/>
        <end position="323"/>
    </location>
</feature>
<comment type="caution">
    <text evidence="3">The sequence shown here is derived from an EMBL/GenBank/DDBJ whole genome shotgun (WGS) entry which is preliminary data.</text>
</comment>
<protein>
    <submittedName>
        <fullName evidence="3">SRPBCC domain-containing protein</fullName>
    </submittedName>
</protein>
<dbReference type="SUPFAM" id="SSF55961">
    <property type="entry name" value="Bet v1-like"/>
    <property type="match status" value="2"/>
</dbReference>
<evidence type="ECO:0000313" key="3">
    <source>
        <dbReference type="EMBL" id="MBR7747597.1"/>
    </source>
</evidence>
<feature type="domain" description="Activator of Hsp90 ATPase homologue 1/2-like C-terminal" evidence="2">
    <location>
        <begin position="26"/>
        <end position="157"/>
    </location>
</feature>
<dbReference type="PANTHER" id="PTHR36929:SF5">
    <property type="entry name" value="BLR6751 PROTEIN"/>
    <property type="match status" value="1"/>
</dbReference>
<accession>A0A941DK02</accession>